<dbReference type="InterPro" id="IPR035010">
    <property type="entry name" value="PHS1"/>
</dbReference>
<evidence type="ECO:0000313" key="4">
    <source>
        <dbReference type="Proteomes" id="UP001151760"/>
    </source>
</evidence>
<proteinExistence type="predicted"/>
<dbReference type="Proteomes" id="UP001151760">
    <property type="component" value="Unassembled WGS sequence"/>
</dbReference>
<dbReference type="SUPFAM" id="SSF56112">
    <property type="entry name" value="Protein kinase-like (PK-like)"/>
    <property type="match status" value="2"/>
</dbReference>
<name>A0ABQ5ARX8_9ASTR</name>
<sequence length="361" mass="40067">MLGKDNTSKINDFGSTTHFQCPILKGANYTTITVEDITMMIKEEEDTFHHIAEIVTIIDNMEKKKVSHKITMKKLRKPDIQQSYAHGSPLLENSSAFKTQTAAEKTSAALGRILMLDLVIRNEDRLPCRYLQWHGNSANLLLADKMATANHASNLLHEITTGKLGVPPEAIETSNNLNEDRLPCRYLQWRGNSANLLLADKMATANQDTVEDAFDSAIKRYRPRVIRALQKDRRSTSVNSRMSTDDSNLATKSSDLSNPIESPLSLEKTLKRQVTIDPIITDFDIVAIDSGVPRKPTAGKRAHDQESCPKLVELLINSPEYASNLLHEITTGKLGVPPEAVETSSNLSFIKDMNLVGTSSN</sequence>
<accession>A0ABQ5ARX8</accession>
<dbReference type="InterPro" id="IPR036940">
    <property type="entry name" value="PI3/4_kinase_cat_sf"/>
</dbReference>
<reference evidence="3" key="2">
    <citation type="submission" date="2022-01" db="EMBL/GenBank/DDBJ databases">
        <authorList>
            <person name="Yamashiro T."/>
            <person name="Shiraishi A."/>
            <person name="Satake H."/>
            <person name="Nakayama K."/>
        </authorList>
    </citation>
    <scope>NUCLEOTIDE SEQUENCE</scope>
</reference>
<comment type="caution">
    <text evidence="3">The sequence shown here is derived from an EMBL/GenBank/DDBJ whole genome shotgun (WGS) entry which is preliminary data.</text>
</comment>
<keyword evidence="4" id="KW-1185">Reference proteome</keyword>
<feature type="compositionally biased region" description="Polar residues" evidence="1">
    <location>
        <begin position="236"/>
        <end position="260"/>
    </location>
</feature>
<reference evidence="3" key="1">
    <citation type="journal article" date="2022" name="Int. J. Mol. Sci.">
        <title>Draft Genome of Tanacetum Coccineum: Genomic Comparison of Closely Related Tanacetum-Family Plants.</title>
        <authorList>
            <person name="Yamashiro T."/>
            <person name="Shiraishi A."/>
            <person name="Nakayama K."/>
            <person name="Satake H."/>
        </authorList>
    </citation>
    <scope>NUCLEOTIDE SEQUENCE</scope>
</reference>
<dbReference type="Gene3D" id="1.10.1070.11">
    <property type="entry name" value="Phosphatidylinositol 3-/4-kinase, catalytic domain"/>
    <property type="match status" value="2"/>
</dbReference>
<evidence type="ECO:0000259" key="2">
    <source>
        <dbReference type="Pfam" id="PF09192"/>
    </source>
</evidence>
<dbReference type="EMBL" id="BQNB010012497">
    <property type="protein sequence ID" value="GJT04272.1"/>
    <property type="molecule type" value="Genomic_DNA"/>
</dbReference>
<feature type="domain" description="Actin-fragmin kinase catalytic" evidence="2">
    <location>
        <begin position="47"/>
        <end position="148"/>
    </location>
</feature>
<dbReference type="Pfam" id="PF09192">
    <property type="entry name" value="Act-Frag_cataly"/>
    <property type="match status" value="1"/>
</dbReference>
<gene>
    <name evidence="3" type="ORF">Tco_0838734</name>
</gene>
<organism evidence="3 4">
    <name type="scientific">Tanacetum coccineum</name>
    <dbReference type="NCBI Taxonomy" id="301880"/>
    <lineage>
        <taxon>Eukaryota</taxon>
        <taxon>Viridiplantae</taxon>
        <taxon>Streptophyta</taxon>
        <taxon>Embryophyta</taxon>
        <taxon>Tracheophyta</taxon>
        <taxon>Spermatophyta</taxon>
        <taxon>Magnoliopsida</taxon>
        <taxon>eudicotyledons</taxon>
        <taxon>Gunneridae</taxon>
        <taxon>Pentapetalae</taxon>
        <taxon>asterids</taxon>
        <taxon>campanulids</taxon>
        <taxon>Asterales</taxon>
        <taxon>Asteraceae</taxon>
        <taxon>Asteroideae</taxon>
        <taxon>Anthemideae</taxon>
        <taxon>Anthemidinae</taxon>
        <taxon>Tanacetum</taxon>
    </lineage>
</organism>
<evidence type="ECO:0000256" key="1">
    <source>
        <dbReference type="SAM" id="MobiDB-lite"/>
    </source>
</evidence>
<dbReference type="InterPro" id="IPR015275">
    <property type="entry name" value="Actin-fragmin_kin_cat_dom"/>
</dbReference>
<protein>
    <submittedName>
        <fullName evidence="3">Dual specificity protein phosphatase PHS1 isoform X2</fullName>
    </submittedName>
</protein>
<feature type="region of interest" description="Disordered" evidence="1">
    <location>
        <begin position="231"/>
        <end position="260"/>
    </location>
</feature>
<evidence type="ECO:0000313" key="3">
    <source>
        <dbReference type="EMBL" id="GJT04272.1"/>
    </source>
</evidence>
<dbReference type="PANTHER" id="PTHR47100:SF5">
    <property type="entry name" value="DUAL SPECIFICITY PROTEIN PHOSPHATASE PHS1"/>
    <property type="match status" value="1"/>
</dbReference>
<dbReference type="PANTHER" id="PTHR47100">
    <property type="entry name" value="DUAL SPECIFICITY PROTEIN PHOSPHATASE PHS1"/>
    <property type="match status" value="1"/>
</dbReference>
<dbReference type="InterPro" id="IPR011009">
    <property type="entry name" value="Kinase-like_dom_sf"/>
</dbReference>